<evidence type="ECO:0000256" key="3">
    <source>
        <dbReference type="ARBA" id="ARBA00022723"/>
    </source>
</evidence>
<dbReference type="InterPro" id="IPR036396">
    <property type="entry name" value="Cyt_P450_sf"/>
</dbReference>
<dbReference type="GO" id="GO:0020037">
    <property type="term" value="F:heme binding"/>
    <property type="evidence" value="ECO:0007669"/>
    <property type="project" value="InterPro"/>
</dbReference>
<evidence type="ECO:0000256" key="1">
    <source>
        <dbReference type="ARBA" id="ARBA00010617"/>
    </source>
</evidence>
<comment type="caution">
    <text evidence="9">The sequence shown here is derived from an EMBL/GenBank/DDBJ whole genome shotgun (WGS) entry which is preliminary data.</text>
</comment>
<dbReference type="EMBL" id="AMZH03040459">
    <property type="protein sequence ID" value="RRT31388.1"/>
    <property type="molecule type" value="Genomic_DNA"/>
</dbReference>
<reference evidence="9 10" key="1">
    <citation type="journal article" date="2014" name="Agronomy (Basel)">
        <title>A Draft Genome Sequence for Ensete ventricosum, the Drought-Tolerant Tree Against Hunger.</title>
        <authorList>
            <person name="Harrison J."/>
            <person name="Moore K.A."/>
            <person name="Paszkiewicz K."/>
            <person name="Jones T."/>
            <person name="Grant M."/>
            <person name="Ambacheew D."/>
            <person name="Muzemil S."/>
            <person name="Studholme D.J."/>
        </authorList>
    </citation>
    <scope>NUCLEOTIDE SEQUENCE [LARGE SCALE GENOMIC DNA]</scope>
</reference>
<feature type="binding site" description="axial binding residue" evidence="7">
    <location>
        <position position="21"/>
    </location>
    <ligand>
        <name>heme</name>
        <dbReference type="ChEBI" id="CHEBI:30413"/>
    </ligand>
    <ligandPart>
        <name>Fe</name>
        <dbReference type="ChEBI" id="CHEBI:18248"/>
    </ligandPart>
</feature>
<evidence type="ECO:0000256" key="2">
    <source>
        <dbReference type="ARBA" id="ARBA00022617"/>
    </source>
</evidence>
<dbReference type="GO" id="GO:0004497">
    <property type="term" value="F:monooxygenase activity"/>
    <property type="evidence" value="ECO:0007669"/>
    <property type="project" value="UniProtKB-KW"/>
</dbReference>
<evidence type="ECO:0000256" key="6">
    <source>
        <dbReference type="ARBA" id="ARBA00023033"/>
    </source>
</evidence>
<dbReference type="PANTHER" id="PTHR47953:SF5">
    <property type="entry name" value="CYTOCHROME P450 71AV8-LIKE"/>
    <property type="match status" value="1"/>
</dbReference>
<name>A0A426WW04_ENSVE</name>
<dbReference type="Pfam" id="PF00067">
    <property type="entry name" value="p450"/>
    <property type="match status" value="1"/>
</dbReference>
<dbReference type="Gene3D" id="1.10.630.10">
    <property type="entry name" value="Cytochrome P450"/>
    <property type="match status" value="1"/>
</dbReference>
<keyword evidence="6 8" id="KW-0503">Monooxygenase</keyword>
<dbReference type="InterPro" id="IPR017972">
    <property type="entry name" value="Cyt_P450_CS"/>
</dbReference>
<keyword evidence="3 7" id="KW-0479">Metal-binding</keyword>
<dbReference type="InterPro" id="IPR001128">
    <property type="entry name" value="Cyt_P450"/>
</dbReference>
<dbReference type="GO" id="GO:0016705">
    <property type="term" value="F:oxidoreductase activity, acting on paired donors, with incorporation or reduction of molecular oxygen"/>
    <property type="evidence" value="ECO:0007669"/>
    <property type="project" value="InterPro"/>
</dbReference>
<dbReference type="InterPro" id="IPR052306">
    <property type="entry name" value="CYP450_71D"/>
</dbReference>
<evidence type="ECO:0000256" key="5">
    <source>
        <dbReference type="ARBA" id="ARBA00023004"/>
    </source>
</evidence>
<evidence type="ECO:0000256" key="7">
    <source>
        <dbReference type="PIRSR" id="PIRSR602401-1"/>
    </source>
</evidence>
<evidence type="ECO:0000256" key="4">
    <source>
        <dbReference type="ARBA" id="ARBA00023002"/>
    </source>
</evidence>
<dbReference type="InterPro" id="IPR002401">
    <property type="entry name" value="Cyt_P450_E_grp-I"/>
</dbReference>
<comment type="similarity">
    <text evidence="1 8">Belongs to the cytochrome P450 family.</text>
</comment>
<evidence type="ECO:0000256" key="8">
    <source>
        <dbReference type="RuleBase" id="RU000461"/>
    </source>
</evidence>
<gene>
    <name evidence="9" type="ORF">B296_00052849</name>
</gene>
<organism evidence="9 10">
    <name type="scientific">Ensete ventricosum</name>
    <name type="common">Abyssinian banana</name>
    <name type="synonym">Musa ensete</name>
    <dbReference type="NCBI Taxonomy" id="4639"/>
    <lineage>
        <taxon>Eukaryota</taxon>
        <taxon>Viridiplantae</taxon>
        <taxon>Streptophyta</taxon>
        <taxon>Embryophyta</taxon>
        <taxon>Tracheophyta</taxon>
        <taxon>Spermatophyta</taxon>
        <taxon>Magnoliopsida</taxon>
        <taxon>Liliopsida</taxon>
        <taxon>Zingiberales</taxon>
        <taxon>Musaceae</taxon>
        <taxon>Ensete</taxon>
    </lineage>
</organism>
<keyword evidence="2 7" id="KW-0349">Heme</keyword>
<dbReference type="PROSITE" id="PS00086">
    <property type="entry name" value="CYTOCHROME_P450"/>
    <property type="match status" value="1"/>
</dbReference>
<keyword evidence="5 7" id="KW-0408">Iron</keyword>
<dbReference type="SUPFAM" id="SSF48264">
    <property type="entry name" value="Cytochrome P450"/>
    <property type="match status" value="1"/>
</dbReference>
<evidence type="ECO:0000313" key="9">
    <source>
        <dbReference type="EMBL" id="RRT31388.1"/>
    </source>
</evidence>
<dbReference type="AlphaFoldDB" id="A0A426WW04"/>
<evidence type="ECO:0000313" key="10">
    <source>
        <dbReference type="Proteomes" id="UP000287651"/>
    </source>
</evidence>
<dbReference type="PANTHER" id="PTHR47953">
    <property type="entry name" value="OS08G0105600 PROTEIN"/>
    <property type="match status" value="1"/>
</dbReference>
<dbReference type="GO" id="GO:0005506">
    <property type="term" value="F:iron ion binding"/>
    <property type="evidence" value="ECO:0007669"/>
    <property type="project" value="InterPro"/>
</dbReference>
<sequence>MVDFKGTNFEFLPFGAGRRICPGMSFGLKSIELSLATLLYNFDWELPTGDEGMPQELVCSGVILVLKASSTEQGFGK</sequence>
<comment type="cofactor">
    <cofactor evidence="7">
        <name>heme</name>
        <dbReference type="ChEBI" id="CHEBI:30413"/>
    </cofactor>
</comment>
<dbReference type="PRINTS" id="PR00463">
    <property type="entry name" value="EP450I"/>
</dbReference>
<evidence type="ECO:0008006" key="11">
    <source>
        <dbReference type="Google" id="ProtNLM"/>
    </source>
</evidence>
<accession>A0A426WW04</accession>
<proteinExistence type="inferred from homology"/>
<keyword evidence="4 8" id="KW-0560">Oxidoreductase</keyword>
<protein>
    <recommendedName>
        <fullName evidence="11">Cytochrome P450</fullName>
    </recommendedName>
</protein>
<dbReference type="Proteomes" id="UP000287651">
    <property type="component" value="Unassembled WGS sequence"/>
</dbReference>